<evidence type="ECO:0008006" key="7">
    <source>
        <dbReference type="Google" id="ProtNLM"/>
    </source>
</evidence>
<evidence type="ECO:0000313" key="5">
    <source>
        <dbReference type="EMBL" id="CAL8073360.1"/>
    </source>
</evidence>
<protein>
    <recommendedName>
        <fullName evidence="7">DNA-directed RNA polymerase II subunit RPB7</fullName>
    </recommendedName>
</protein>
<comment type="caution">
    <text evidence="5">The sequence shown here is derived from an EMBL/GenBank/DDBJ whole genome shotgun (WGS) entry which is preliminary data.</text>
</comment>
<gene>
    <name evidence="5" type="ORF">ODALV1_LOCUS2592</name>
</gene>
<comment type="similarity">
    <text evidence="2">Belongs to the eukaryotic RPB7/RPC8 RNA polymerase subunit family.</text>
</comment>
<dbReference type="Gene3D" id="3.30.1490.120">
    <property type="entry name" value="RNA polymerase Rpb7-like, N-terminal domain"/>
    <property type="match status" value="1"/>
</dbReference>
<name>A0ABP1PSB1_9HEXA</name>
<keyword evidence="6" id="KW-1185">Reference proteome</keyword>
<evidence type="ECO:0000256" key="4">
    <source>
        <dbReference type="ARBA" id="ARBA00023163"/>
    </source>
</evidence>
<keyword evidence="4" id="KW-0804">Transcription</keyword>
<dbReference type="InterPro" id="IPR012340">
    <property type="entry name" value="NA-bd_OB-fold"/>
</dbReference>
<dbReference type="SUPFAM" id="SSF88798">
    <property type="entry name" value="N-terminal, heterodimerisation domain of RBP7 (RpoE)"/>
    <property type="match status" value="1"/>
</dbReference>
<comment type="subcellular location">
    <subcellularLocation>
        <location evidence="1">Nucleus</location>
    </subcellularLocation>
</comment>
<dbReference type="Gene3D" id="2.40.50.140">
    <property type="entry name" value="Nucleic acid-binding proteins"/>
    <property type="match status" value="1"/>
</dbReference>
<dbReference type="PANTHER" id="PTHR12709:SF4">
    <property type="entry name" value="DNA-DIRECTED RNA POLYMERASE II SUBUNIT RPB7"/>
    <property type="match status" value="1"/>
</dbReference>
<evidence type="ECO:0000256" key="3">
    <source>
        <dbReference type="ARBA" id="ARBA00022478"/>
    </source>
</evidence>
<sequence>MFYYKTNLVRRIRLHPKYISKETDVHLTIKKIAMQEIKGQFSLEHGYFVMPICVTNVGDGYCLPLVGFVEHAVTFEAICLYPVVGEVVYAEVVFVSETCIMFRYACMYGVVRSFSLNDNDYFKYQEKDASNDGNQKIGFFRSQVDEEKVIEAGTAVRVRITRRTLGGNGFFLVGSMCSEFLGPLKNPPPVSLPIMPKTETVEEDPVLKNLKIEEGIMPHEELQKVWKKEPYTRQPAPLSPPLAPFSLDP</sequence>
<dbReference type="PANTHER" id="PTHR12709">
    <property type="entry name" value="DNA-DIRECTED RNA POLYMERASE II, III"/>
    <property type="match status" value="1"/>
</dbReference>
<dbReference type="EMBL" id="CAXLJM020000007">
    <property type="protein sequence ID" value="CAL8073360.1"/>
    <property type="molecule type" value="Genomic_DNA"/>
</dbReference>
<organism evidence="5 6">
    <name type="scientific">Orchesella dallaii</name>
    <dbReference type="NCBI Taxonomy" id="48710"/>
    <lineage>
        <taxon>Eukaryota</taxon>
        <taxon>Metazoa</taxon>
        <taxon>Ecdysozoa</taxon>
        <taxon>Arthropoda</taxon>
        <taxon>Hexapoda</taxon>
        <taxon>Collembola</taxon>
        <taxon>Entomobryomorpha</taxon>
        <taxon>Entomobryoidea</taxon>
        <taxon>Orchesellidae</taxon>
        <taxon>Orchesellinae</taxon>
        <taxon>Orchesella</taxon>
    </lineage>
</organism>
<proteinExistence type="inferred from homology"/>
<reference evidence="5 6" key="1">
    <citation type="submission" date="2024-08" db="EMBL/GenBank/DDBJ databases">
        <authorList>
            <person name="Cucini C."/>
            <person name="Frati F."/>
        </authorList>
    </citation>
    <scope>NUCLEOTIDE SEQUENCE [LARGE SCALE GENOMIC DNA]</scope>
</reference>
<dbReference type="Proteomes" id="UP001642540">
    <property type="component" value="Unassembled WGS sequence"/>
</dbReference>
<keyword evidence="3" id="KW-0240">DNA-directed RNA polymerase</keyword>
<evidence type="ECO:0000313" key="6">
    <source>
        <dbReference type="Proteomes" id="UP001642540"/>
    </source>
</evidence>
<evidence type="ECO:0000256" key="2">
    <source>
        <dbReference type="ARBA" id="ARBA00009307"/>
    </source>
</evidence>
<evidence type="ECO:0000256" key="1">
    <source>
        <dbReference type="ARBA" id="ARBA00004123"/>
    </source>
</evidence>
<dbReference type="InterPro" id="IPR036898">
    <property type="entry name" value="RNA_pol_Rpb7-like_N_sf"/>
</dbReference>
<accession>A0ABP1PSB1</accession>
<dbReference type="InterPro" id="IPR045113">
    <property type="entry name" value="Rpb7-like"/>
</dbReference>